<dbReference type="PATRIC" id="fig|1088721.3.peg.2247"/>
<dbReference type="InterPro" id="IPR014710">
    <property type="entry name" value="RmlC-like_jellyroll"/>
</dbReference>
<dbReference type="SUPFAM" id="SSF51182">
    <property type="entry name" value="RmlC-like cupins"/>
    <property type="match status" value="1"/>
</dbReference>
<dbReference type="eggNOG" id="COG1917">
    <property type="taxonomic scope" value="Bacteria"/>
</dbReference>
<evidence type="ECO:0000313" key="1">
    <source>
        <dbReference type="EMBL" id="EHJ60759.1"/>
    </source>
</evidence>
<evidence type="ECO:0008006" key="3">
    <source>
        <dbReference type="Google" id="ProtNLM"/>
    </source>
</evidence>
<organism evidence="1 2">
    <name type="scientific">Novosphingobium pentaromativorans US6-1</name>
    <dbReference type="NCBI Taxonomy" id="1088721"/>
    <lineage>
        <taxon>Bacteria</taxon>
        <taxon>Pseudomonadati</taxon>
        <taxon>Pseudomonadota</taxon>
        <taxon>Alphaproteobacteria</taxon>
        <taxon>Sphingomonadales</taxon>
        <taxon>Sphingomonadaceae</taxon>
        <taxon>Novosphingobium</taxon>
    </lineage>
</organism>
<comment type="caution">
    <text evidence="1">The sequence shown here is derived from an EMBL/GenBank/DDBJ whole genome shotgun (WGS) entry which is preliminary data.</text>
</comment>
<protein>
    <recommendedName>
        <fullName evidence="3">Cupin 2 conserved barrel domain-containing protein</fullName>
    </recommendedName>
</protein>
<dbReference type="EMBL" id="AGFM01000031">
    <property type="protein sequence ID" value="EHJ60759.1"/>
    <property type="molecule type" value="Genomic_DNA"/>
</dbReference>
<name>G6ED47_9SPHN</name>
<dbReference type="InterPro" id="IPR011051">
    <property type="entry name" value="RmlC_Cupin_sf"/>
</dbReference>
<accession>G6ED47</accession>
<dbReference type="Proteomes" id="UP000004030">
    <property type="component" value="Unassembled WGS sequence"/>
</dbReference>
<proteinExistence type="predicted"/>
<evidence type="ECO:0000313" key="2">
    <source>
        <dbReference type="Proteomes" id="UP000004030"/>
    </source>
</evidence>
<dbReference type="AlphaFoldDB" id="G6ED47"/>
<keyword evidence="2" id="KW-1185">Reference proteome</keyword>
<reference evidence="1 2" key="1">
    <citation type="journal article" date="2012" name="J. Bacteriol.">
        <title>Genome sequence of benzo(a)pyrene-degrading bacterium Novosphingobium pentaromativorans US6-1.</title>
        <authorList>
            <person name="Luo Y.R."/>
            <person name="Kang S.G."/>
            <person name="Kim S.J."/>
            <person name="Kim M.R."/>
            <person name="Li N."/>
            <person name="Lee J.H."/>
            <person name="Kwon K.K."/>
        </authorList>
    </citation>
    <scope>NUCLEOTIDE SEQUENCE [LARGE SCALE GENOMIC DNA]</scope>
    <source>
        <strain evidence="1 2">US6-1</strain>
    </source>
</reference>
<sequence length="186" mass="20931">MATNTVDRAGDAHGGNGEAQAGKFEIFRFQDAVDSRDNPSSLLIEPLPERLLPLQNQVKESGLNDAAEIKYLVKLPGFSVTHVWFKHDYPLPLHSHNADCLYYIVAGTIRLGSQTLGPRDSFFVPCDVPYQFRPGAEGVELLEIRHVTEVNLRHFSKSETFWQKALETVLANRDSWRDAKKPPLNC</sequence>
<gene>
    <name evidence="1" type="ORF">NSU_2268</name>
</gene>
<dbReference type="Gene3D" id="2.60.120.10">
    <property type="entry name" value="Jelly Rolls"/>
    <property type="match status" value="1"/>
</dbReference>